<dbReference type="AlphaFoldDB" id="A0A080ZWN2"/>
<evidence type="ECO:0000256" key="1">
    <source>
        <dbReference type="ARBA" id="ARBA00022723"/>
    </source>
</evidence>
<comment type="caution">
    <text evidence="7">The sequence shown here is derived from an EMBL/GenBank/DDBJ whole genome shotgun (WGS) entry which is preliminary data.</text>
</comment>
<protein>
    <recommendedName>
        <fullName evidence="9">JmjC domain-containing protein</fullName>
    </recommendedName>
</protein>
<dbReference type="InterPro" id="IPR017907">
    <property type="entry name" value="Znf_RING_CS"/>
</dbReference>
<evidence type="ECO:0000256" key="3">
    <source>
        <dbReference type="ARBA" id="ARBA00022833"/>
    </source>
</evidence>
<organism evidence="7 8">
    <name type="scientific">Phytophthora nicotianae P1976</name>
    <dbReference type="NCBI Taxonomy" id="1317066"/>
    <lineage>
        <taxon>Eukaryota</taxon>
        <taxon>Sar</taxon>
        <taxon>Stramenopiles</taxon>
        <taxon>Oomycota</taxon>
        <taxon>Peronosporomycetes</taxon>
        <taxon>Peronosporales</taxon>
        <taxon>Peronosporaceae</taxon>
        <taxon>Phytophthora</taxon>
    </lineage>
</organism>
<sequence>MALLWQFAITSAKYTHPPVTIAAANAGAGQGDETYCHLYSECHHRLAVVIGACNTPIAVSGPSPLYSSTDSPPLTTPLWVNSKLQFAAHSAICQLARTSVKMLPPPSAQHNAMLCVVCGQDVDPRAPAFLIECHFCGRWLHGTCVQVSEQDALLVAKFACTECQQHGHEGVKYQPVNNDPFDADAVTFSPLPVHLGGYASSSSPVQLRHKKSSPSFRRVLGAAIYARSGVHLVPCQDFQPSFLQRNALEEPVLIAANSHRAAGLDVPFPVLDATSTADLLTSNRVVRTIDVATQTRQQLTASVWQTKANQENTAQLANAEFQLQQTPMQMKVAAPLAVTQVDWSGLVVSNNENSSGNAVNTNVFGAFLASNAYLDFAIAPGGQCTWLSVSSGELWVYLIPPTSNNFEAYRDWKNDPDFATAFLAERVDKCIKCVVSTGSTLLVPAGWMFARFAGGVQSCSLFHGFFACTSAMDAQLSVVLLEMQHDALAQYWSETTAGWLSVDTNVQLWTAVCYYVRQLLMINNGMNAQVSDLDRRALQRALPRLREWSALPASLKSVSGITWTPSSQREAQAIVGRLEQALAATCLPTHSLDDLQPTSGLGNDSKLPPISPNEATYIYSAASVPDSMSGSPWVATSTGFDSTNAPMGTMWSNFDPAHHHHQQDHLVISTQNQPYSNSDPSFQQHSPNQNLPGYGSSDYGYLPGMAGSERYIEAGSHDLGLEGLSSIAASGQLGAPMATSFQQPRVDSNGNYVDMLMRHRASCHRCGNLRKKNVRCPVCPHIFCAKCAEKMVEEHGEHIFEGGCPVCKELCCCGKNRTTRCTRKFHCYKKCPSTKRPASGSN</sequence>
<evidence type="ECO:0000313" key="8">
    <source>
        <dbReference type="Proteomes" id="UP000028582"/>
    </source>
</evidence>
<dbReference type="InterPro" id="IPR050690">
    <property type="entry name" value="JHDM1_Histone_Demethylase"/>
</dbReference>
<evidence type="ECO:0000313" key="7">
    <source>
        <dbReference type="EMBL" id="ETO71043.1"/>
    </source>
</evidence>
<dbReference type="PANTHER" id="PTHR23123">
    <property type="entry name" value="PHD/F-BOX CONTAINING PROTEIN"/>
    <property type="match status" value="1"/>
</dbReference>
<dbReference type="Gene3D" id="3.30.40.10">
    <property type="entry name" value="Zinc/RING finger domain, C3HC4 (zinc finger)"/>
    <property type="match status" value="1"/>
</dbReference>
<dbReference type="EMBL" id="ANJA01002234">
    <property type="protein sequence ID" value="ETO71043.1"/>
    <property type="molecule type" value="Genomic_DNA"/>
</dbReference>
<evidence type="ECO:0000259" key="5">
    <source>
        <dbReference type="PROSITE" id="PS50016"/>
    </source>
</evidence>
<feature type="domain" description="PHD-type" evidence="5">
    <location>
        <begin position="112"/>
        <end position="166"/>
    </location>
</feature>
<dbReference type="InterPro" id="IPR001965">
    <property type="entry name" value="Znf_PHD"/>
</dbReference>
<dbReference type="InterPro" id="IPR011011">
    <property type="entry name" value="Znf_FYVE_PHD"/>
</dbReference>
<evidence type="ECO:0008006" key="9">
    <source>
        <dbReference type="Google" id="ProtNLM"/>
    </source>
</evidence>
<dbReference type="Gene3D" id="2.60.120.650">
    <property type="entry name" value="Cupin"/>
    <property type="match status" value="1"/>
</dbReference>
<keyword evidence="1" id="KW-0479">Metal-binding</keyword>
<proteinExistence type="predicted"/>
<evidence type="ECO:0000256" key="4">
    <source>
        <dbReference type="PROSITE-ProRule" id="PRU00175"/>
    </source>
</evidence>
<dbReference type="PROSITE" id="PS50089">
    <property type="entry name" value="ZF_RING_2"/>
    <property type="match status" value="1"/>
</dbReference>
<dbReference type="InterPro" id="IPR019786">
    <property type="entry name" value="Zinc_finger_PHD-type_CS"/>
</dbReference>
<dbReference type="OrthoDB" id="436852at2759"/>
<dbReference type="GO" id="GO:0008270">
    <property type="term" value="F:zinc ion binding"/>
    <property type="evidence" value="ECO:0007669"/>
    <property type="project" value="UniProtKB-KW"/>
</dbReference>
<name>A0A080ZWN2_PHYNI</name>
<reference evidence="7 8" key="1">
    <citation type="submission" date="2013-11" db="EMBL/GenBank/DDBJ databases">
        <title>The Genome Sequence of Phytophthora parasitica P1976.</title>
        <authorList>
            <consortium name="The Broad Institute Genomics Platform"/>
            <person name="Russ C."/>
            <person name="Tyler B."/>
            <person name="Panabieres F."/>
            <person name="Shan W."/>
            <person name="Tripathy S."/>
            <person name="Grunwald N."/>
            <person name="Machado M."/>
            <person name="Johnson C.S."/>
            <person name="Walker B."/>
            <person name="Young S."/>
            <person name="Zeng Q."/>
            <person name="Gargeya S."/>
            <person name="Fitzgerald M."/>
            <person name="Haas B."/>
            <person name="Abouelleil A."/>
            <person name="Allen A.W."/>
            <person name="Alvarado L."/>
            <person name="Arachchi H.M."/>
            <person name="Berlin A.M."/>
            <person name="Chapman S.B."/>
            <person name="Gainer-Dewar J."/>
            <person name="Goldberg J."/>
            <person name="Griggs A."/>
            <person name="Gujja S."/>
            <person name="Hansen M."/>
            <person name="Howarth C."/>
            <person name="Imamovic A."/>
            <person name="Ireland A."/>
            <person name="Larimer J."/>
            <person name="McCowan C."/>
            <person name="Murphy C."/>
            <person name="Pearson M."/>
            <person name="Poon T.W."/>
            <person name="Priest M."/>
            <person name="Roberts A."/>
            <person name="Saif S."/>
            <person name="Shea T."/>
            <person name="Sisk P."/>
            <person name="Sykes S."/>
            <person name="Wortman J."/>
            <person name="Nusbaum C."/>
            <person name="Birren B."/>
        </authorList>
    </citation>
    <scope>NUCLEOTIDE SEQUENCE [LARGE SCALE GENOMIC DNA]</scope>
    <source>
        <strain evidence="7 8">P1976</strain>
    </source>
</reference>
<dbReference type="PROSITE" id="PS00518">
    <property type="entry name" value="ZF_RING_1"/>
    <property type="match status" value="1"/>
</dbReference>
<dbReference type="PROSITE" id="PS50016">
    <property type="entry name" value="ZF_PHD_2"/>
    <property type="match status" value="1"/>
</dbReference>
<dbReference type="PROSITE" id="PS01359">
    <property type="entry name" value="ZF_PHD_1"/>
    <property type="match status" value="1"/>
</dbReference>
<evidence type="ECO:0000256" key="2">
    <source>
        <dbReference type="ARBA" id="ARBA00022771"/>
    </source>
</evidence>
<keyword evidence="2 4" id="KW-0863">Zinc-finger</keyword>
<dbReference type="Proteomes" id="UP000028582">
    <property type="component" value="Unassembled WGS sequence"/>
</dbReference>
<evidence type="ECO:0000259" key="6">
    <source>
        <dbReference type="PROSITE" id="PS50089"/>
    </source>
</evidence>
<dbReference type="InterPro" id="IPR013083">
    <property type="entry name" value="Znf_RING/FYVE/PHD"/>
</dbReference>
<feature type="domain" description="RING-type" evidence="6">
    <location>
        <begin position="763"/>
        <end position="808"/>
    </location>
</feature>
<dbReference type="Pfam" id="PF00628">
    <property type="entry name" value="PHD"/>
    <property type="match status" value="1"/>
</dbReference>
<gene>
    <name evidence="7" type="ORF">F444_12560</name>
</gene>
<keyword evidence="3" id="KW-0862">Zinc</keyword>
<dbReference type="SUPFAM" id="SSF57903">
    <property type="entry name" value="FYVE/PHD zinc finger"/>
    <property type="match status" value="1"/>
</dbReference>
<dbReference type="SMART" id="SM00249">
    <property type="entry name" value="PHD"/>
    <property type="match status" value="1"/>
</dbReference>
<accession>A0A080ZWN2</accession>
<dbReference type="InterPro" id="IPR001841">
    <property type="entry name" value="Znf_RING"/>
</dbReference>
<dbReference type="InterPro" id="IPR019787">
    <property type="entry name" value="Znf_PHD-finger"/>
</dbReference>